<organism evidence="2 3">
    <name type="scientific">Actinophytocola oryzae</name>
    <dbReference type="NCBI Taxonomy" id="502181"/>
    <lineage>
        <taxon>Bacteria</taxon>
        <taxon>Bacillati</taxon>
        <taxon>Actinomycetota</taxon>
        <taxon>Actinomycetes</taxon>
        <taxon>Pseudonocardiales</taxon>
        <taxon>Pseudonocardiaceae</taxon>
    </lineage>
</organism>
<keyword evidence="1" id="KW-1133">Transmembrane helix</keyword>
<keyword evidence="3" id="KW-1185">Reference proteome</keyword>
<keyword evidence="1" id="KW-0472">Membrane</keyword>
<dbReference type="OrthoDB" id="3576264at2"/>
<accession>A0A4R7VRM5</accession>
<protein>
    <submittedName>
        <fullName evidence="2">Uncharacterized protein</fullName>
    </submittedName>
</protein>
<name>A0A4R7VRM5_9PSEU</name>
<sequence>MALWWVGAIVLLVVVLPVVIALLNRILAAVERIRDAADDILADGVALDDGLEPVPALLATTDETIKEVQVGAVRYAGSVQKLLEG</sequence>
<evidence type="ECO:0000313" key="2">
    <source>
        <dbReference type="EMBL" id="TDV52138.1"/>
    </source>
</evidence>
<dbReference type="Proteomes" id="UP000294927">
    <property type="component" value="Unassembled WGS sequence"/>
</dbReference>
<reference evidence="2 3" key="1">
    <citation type="submission" date="2019-03" db="EMBL/GenBank/DDBJ databases">
        <title>Genomic Encyclopedia of Archaeal and Bacterial Type Strains, Phase II (KMG-II): from individual species to whole genera.</title>
        <authorList>
            <person name="Goeker M."/>
        </authorList>
    </citation>
    <scope>NUCLEOTIDE SEQUENCE [LARGE SCALE GENOMIC DNA]</scope>
    <source>
        <strain evidence="2 3">DSM 45499</strain>
    </source>
</reference>
<dbReference type="EMBL" id="SOCP01000005">
    <property type="protein sequence ID" value="TDV52138.1"/>
    <property type="molecule type" value="Genomic_DNA"/>
</dbReference>
<evidence type="ECO:0000313" key="3">
    <source>
        <dbReference type="Proteomes" id="UP000294927"/>
    </source>
</evidence>
<feature type="transmembrane region" description="Helical" evidence="1">
    <location>
        <begin position="6"/>
        <end position="24"/>
    </location>
</feature>
<dbReference type="AlphaFoldDB" id="A0A4R7VRM5"/>
<keyword evidence="1" id="KW-0812">Transmembrane</keyword>
<comment type="caution">
    <text evidence="2">The sequence shown here is derived from an EMBL/GenBank/DDBJ whole genome shotgun (WGS) entry which is preliminary data.</text>
</comment>
<dbReference type="RefSeq" id="WP_133903540.1">
    <property type="nucleotide sequence ID" value="NZ_SOCP01000005.1"/>
</dbReference>
<proteinExistence type="predicted"/>
<gene>
    <name evidence="2" type="ORF">CLV71_105269</name>
</gene>
<evidence type="ECO:0000256" key="1">
    <source>
        <dbReference type="SAM" id="Phobius"/>
    </source>
</evidence>